<dbReference type="Pfam" id="PF00005">
    <property type="entry name" value="ABC_tran"/>
    <property type="match status" value="1"/>
</dbReference>
<dbReference type="PANTHER" id="PTHR42794:SF2">
    <property type="entry name" value="ABC TRANSPORTER ATP-BINDING PROTEIN"/>
    <property type="match status" value="1"/>
</dbReference>
<reference evidence="4" key="1">
    <citation type="submission" date="2019-09" db="EMBL/GenBank/DDBJ databases">
        <title>Characterisation of the sponge microbiome using genome-centric metagenomics.</title>
        <authorList>
            <person name="Engelberts J.P."/>
            <person name="Robbins S.J."/>
            <person name="De Goeij J.M."/>
            <person name="Aranda M."/>
            <person name="Bell S.C."/>
            <person name="Webster N.S."/>
        </authorList>
    </citation>
    <scope>NUCLEOTIDE SEQUENCE</scope>
    <source>
        <strain evidence="4">SB0664_bin_27</strain>
    </source>
</reference>
<comment type="caution">
    <text evidence="4">The sequence shown here is derived from an EMBL/GenBank/DDBJ whole genome shotgun (WGS) entry which is preliminary data.</text>
</comment>
<dbReference type="InterPro" id="IPR003593">
    <property type="entry name" value="AAA+_ATPase"/>
</dbReference>
<evidence type="ECO:0000256" key="2">
    <source>
        <dbReference type="ARBA" id="ARBA00022840"/>
    </source>
</evidence>
<dbReference type="PANTHER" id="PTHR42794">
    <property type="entry name" value="HEMIN IMPORT ATP-BINDING PROTEIN HMUV"/>
    <property type="match status" value="1"/>
</dbReference>
<dbReference type="AlphaFoldDB" id="A0A6B0YZD9"/>
<dbReference type="EMBL" id="VXRG01000175">
    <property type="protein sequence ID" value="MXY95841.1"/>
    <property type="molecule type" value="Genomic_DNA"/>
</dbReference>
<evidence type="ECO:0000259" key="3">
    <source>
        <dbReference type="PROSITE" id="PS50893"/>
    </source>
</evidence>
<organism evidence="4">
    <name type="scientific">Caldilineaceae bacterium SB0664_bin_27</name>
    <dbReference type="NCBI Taxonomy" id="2605260"/>
    <lineage>
        <taxon>Bacteria</taxon>
        <taxon>Bacillati</taxon>
        <taxon>Chloroflexota</taxon>
        <taxon>Caldilineae</taxon>
        <taxon>Caldilineales</taxon>
        <taxon>Caldilineaceae</taxon>
    </lineage>
</organism>
<dbReference type="SUPFAM" id="SSF52540">
    <property type="entry name" value="P-loop containing nucleoside triphosphate hydrolases"/>
    <property type="match status" value="1"/>
</dbReference>
<dbReference type="CDD" id="cd03214">
    <property type="entry name" value="ABC_Iron-Siderophores_B12_Hemin"/>
    <property type="match status" value="1"/>
</dbReference>
<dbReference type="PROSITE" id="PS50893">
    <property type="entry name" value="ABC_TRANSPORTER_2"/>
    <property type="match status" value="1"/>
</dbReference>
<dbReference type="GO" id="GO:0005524">
    <property type="term" value="F:ATP binding"/>
    <property type="evidence" value="ECO:0007669"/>
    <property type="project" value="UniProtKB-KW"/>
</dbReference>
<sequence length="370" mass="40865">MNGTVLQTKDLSIGYRRARKAPAVIASDLNFSLRPGELVCLLGPNGAGKSTLMRTLARLQPSLSGQIWLDERPLDDLRPGQLARRLSIVLTDRVDVGAMSGYGLVSLGRHPYTSWTGTMSEQDEQIVQWALQAVRARDLSDRLTVEMSDGERQKVLIARALAQQPRVMLLDEPTAFLDLPRRVEVMDLLRQLASENSQAILLSTHDLDLALRNADRLWLLSADGDLLEGAPEDLILNGAFERVFSAEGVTFDRERGSFHTSQEACGRLRLQGEGVAAFWTRRALERIGYSVEREGENGDSSAFATNLNPPQSVNATVSVRNHDGGLIYFLETEGREEQFATLNALTTYLRRGGAGGEADAKVDEDLYARR</sequence>
<keyword evidence="2 4" id="KW-0067">ATP-binding</keyword>
<keyword evidence="1" id="KW-0547">Nucleotide-binding</keyword>
<gene>
    <name evidence="4" type="ORF">F4Y42_20570</name>
</gene>
<dbReference type="InterPro" id="IPR003439">
    <property type="entry name" value="ABC_transporter-like_ATP-bd"/>
</dbReference>
<protein>
    <submittedName>
        <fullName evidence="4">ABC transporter ATP-binding protein</fullName>
    </submittedName>
</protein>
<dbReference type="GO" id="GO:0016887">
    <property type="term" value="F:ATP hydrolysis activity"/>
    <property type="evidence" value="ECO:0007669"/>
    <property type="project" value="InterPro"/>
</dbReference>
<feature type="domain" description="ABC transporter" evidence="3">
    <location>
        <begin position="6"/>
        <end position="247"/>
    </location>
</feature>
<dbReference type="Gene3D" id="3.40.50.300">
    <property type="entry name" value="P-loop containing nucleotide triphosphate hydrolases"/>
    <property type="match status" value="1"/>
</dbReference>
<name>A0A6B0YZD9_9CHLR</name>
<evidence type="ECO:0000313" key="4">
    <source>
        <dbReference type="EMBL" id="MXY95841.1"/>
    </source>
</evidence>
<evidence type="ECO:0000256" key="1">
    <source>
        <dbReference type="ARBA" id="ARBA00022741"/>
    </source>
</evidence>
<proteinExistence type="predicted"/>
<dbReference type="InterPro" id="IPR027417">
    <property type="entry name" value="P-loop_NTPase"/>
</dbReference>
<dbReference type="SMART" id="SM00382">
    <property type="entry name" value="AAA"/>
    <property type="match status" value="1"/>
</dbReference>
<accession>A0A6B0YZD9</accession>